<feature type="binding site" evidence="1">
    <location>
        <position position="277"/>
    </location>
    <ligand>
        <name>Mg(2+)</name>
        <dbReference type="ChEBI" id="CHEBI:18420"/>
        <label>1</label>
    </ligand>
</feature>
<feature type="binding site" evidence="1">
    <location>
        <position position="279"/>
    </location>
    <ligand>
        <name>Mg(2+)</name>
        <dbReference type="ChEBI" id="CHEBI:18420"/>
        <label>1</label>
    </ligand>
</feature>
<dbReference type="Proteomes" id="UP000260812">
    <property type="component" value="Unassembled WGS sequence"/>
</dbReference>
<evidence type="ECO:0000313" key="3">
    <source>
        <dbReference type="Proteomes" id="UP000260812"/>
    </source>
</evidence>
<protein>
    <submittedName>
        <fullName evidence="2">ADP-ribosylglycohydrolase family protein</fullName>
    </submittedName>
</protein>
<evidence type="ECO:0000256" key="1">
    <source>
        <dbReference type="PIRSR" id="PIRSR605502-1"/>
    </source>
</evidence>
<proteinExistence type="predicted"/>
<dbReference type="AlphaFoldDB" id="A0A3E3HXN0"/>
<dbReference type="InterPro" id="IPR036705">
    <property type="entry name" value="Ribosyl_crysJ1_sf"/>
</dbReference>
<keyword evidence="1" id="KW-0460">Magnesium</keyword>
<dbReference type="Pfam" id="PF03747">
    <property type="entry name" value="ADP_ribosyl_GH"/>
    <property type="match status" value="1"/>
</dbReference>
<keyword evidence="3" id="KW-1185">Reference proteome</keyword>
<dbReference type="SUPFAM" id="SSF101478">
    <property type="entry name" value="ADP-ribosylglycohydrolase"/>
    <property type="match status" value="1"/>
</dbReference>
<feature type="binding site" evidence="1">
    <location>
        <position position="52"/>
    </location>
    <ligand>
        <name>Mg(2+)</name>
        <dbReference type="ChEBI" id="CHEBI:18420"/>
        <label>1</label>
    </ligand>
</feature>
<reference evidence="2" key="1">
    <citation type="submission" date="2018-08" db="EMBL/GenBank/DDBJ databases">
        <title>A genome reference for cultivated species of the human gut microbiota.</title>
        <authorList>
            <person name="Zou Y."/>
            <person name="Xue W."/>
            <person name="Luo G."/>
        </authorList>
    </citation>
    <scope>NUCLEOTIDE SEQUENCE [LARGE SCALE GENOMIC DNA]</scope>
    <source>
        <strain evidence="2">TF05-5AC</strain>
    </source>
</reference>
<keyword evidence="1" id="KW-0479">Metal-binding</keyword>
<keyword evidence="2" id="KW-0378">Hydrolase</keyword>
<dbReference type="EMBL" id="QVLV01000025">
    <property type="protein sequence ID" value="RGE56485.1"/>
    <property type="molecule type" value="Genomic_DNA"/>
</dbReference>
<dbReference type="Gene3D" id="1.10.4080.10">
    <property type="entry name" value="ADP-ribosylation/Crystallin J1"/>
    <property type="match status" value="1"/>
</dbReference>
<accession>A0A3E3HXN0</accession>
<dbReference type="InterPro" id="IPR005502">
    <property type="entry name" value="Ribosyl_crysJ1"/>
</dbReference>
<dbReference type="RefSeq" id="WP_117545562.1">
    <property type="nucleotide sequence ID" value="NZ_JBKUNB010000017.1"/>
</dbReference>
<name>A0A3E3HXN0_9FIRM</name>
<sequence>MTKNEFRSRIMGCWMGKNIGGTLGMPMEWKRCKNNVNYYTHDLNGEPLPNDDLDIQILWLLALEERGFYINSKDLGEYFNEFMIFTHAEYGVAKTNLRTGLQPPVTGSFNNEFKDSCGAYIRSEIWACLFPGQPEMAARYAFEDAVIDHGDGQGVYAEVFVAAMESAAFYLDDIRELIEIGLSYIPSDCKLSEGIRKAVETYEAGMNEDETREYIMQNYIGHLECHYISEEDEQKGYQNGRMGWDVPSNIMIIIYGLLFGRGDFERSMLTALHYGEDTDCTSGTIAALFGIMKGIEFFDKKWIDPIGHKIVTCSIDPFRMFGKIPGTIEELTDRVVALHEKANATFSFQVNDLMTAKDFYASSYFLNIYLEMKTVKYEFPYLNVRIDYCGDPVVKRGERKKIKLILSNTSKSITSDRLDIYLYNREGCTVLPQNEAAVFLTMAHMGAGIKEVEYEILIDEPLKPIYHFVVEFIFEENKNGRIMHVPVVLVSETGSVHQVIWEKRGENGTCNLPRV</sequence>
<organism evidence="2 3">
    <name type="scientific">Eisenbergiella massiliensis</name>
    <dbReference type="NCBI Taxonomy" id="1720294"/>
    <lineage>
        <taxon>Bacteria</taxon>
        <taxon>Bacillati</taxon>
        <taxon>Bacillota</taxon>
        <taxon>Clostridia</taxon>
        <taxon>Lachnospirales</taxon>
        <taxon>Lachnospiraceae</taxon>
        <taxon>Eisenbergiella</taxon>
    </lineage>
</organism>
<dbReference type="GO" id="GO:0016787">
    <property type="term" value="F:hydrolase activity"/>
    <property type="evidence" value="ECO:0007669"/>
    <property type="project" value="UniProtKB-KW"/>
</dbReference>
<feature type="binding site" evidence="1">
    <location>
        <position position="51"/>
    </location>
    <ligand>
        <name>Mg(2+)</name>
        <dbReference type="ChEBI" id="CHEBI:18420"/>
        <label>1</label>
    </ligand>
</feature>
<dbReference type="GeneID" id="97989896"/>
<evidence type="ECO:0000313" key="2">
    <source>
        <dbReference type="EMBL" id="RGE56485.1"/>
    </source>
</evidence>
<comment type="cofactor">
    <cofactor evidence="1">
        <name>Mg(2+)</name>
        <dbReference type="ChEBI" id="CHEBI:18420"/>
    </cofactor>
    <text evidence="1">Binds 2 magnesium ions per subunit.</text>
</comment>
<gene>
    <name evidence="2" type="ORF">DXC51_24345</name>
</gene>
<comment type="caution">
    <text evidence="2">The sequence shown here is derived from an EMBL/GenBank/DDBJ whole genome shotgun (WGS) entry which is preliminary data.</text>
</comment>
<dbReference type="GO" id="GO:0046872">
    <property type="term" value="F:metal ion binding"/>
    <property type="evidence" value="ECO:0007669"/>
    <property type="project" value="UniProtKB-KW"/>
</dbReference>